<evidence type="ECO:0000313" key="5">
    <source>
        <dbReference type="Proteomes" id="UP000051487"/>
    </source>
</evidence>
<dbReference type="EMBL" id="JAAAPU010000101">
    <property type="protein sequence ID" value="KAF4202574.1"/>
    <property type="molecule type" value="Genomic_DNA"/>
</dbReference>
<feature type="compositionally biased region" description="Basic and acidic residues" evidence="1">
    <location>
        <begin position="37"/>
        <end position="49"/>
    </location>
</feature>
<comment type="caution">
    <text evidence="4">The sequence shown here is derived from an EMBL/GenBank/DDBJ whole genome shotgun (WGS) entry which is preliminary data.</text>
</comment>
<feature type="region of interest" description="Disordered" evidence="1">
    <location>
        <begin position="30"/>
        <end position="49"/>
    </location>
</feature>
<proteinExistence type="predicted"/>
<evidence type="ECO:0000313" key="7">
    <source>
        <dbReference type="Proteomes" id="UP000649114"/>
    </source>
</evidence>
<keyword evidence="6" id="KW-1185">Reference proteome</keyword>
<dbReference type="EMBL" id="BLKI01000070">
    <property type="protein sequence ID" value="GFF89501.1"/>
    <property type="molecule type" value="Genomic_DNA"/>
</dbReference>
<dbReference type="Proteomes" id="UP000465220">
    <property type="component" value="Unassembled WGS sequence"/>
</dbReference>
<accession>A0AAN6BN58</accession>
<evidence type="ECO:0000313" key="4">
    <source>
        <dbReference type="EMBL" id="KAF4202574.1"/>
    </source>
</evidence>
<dbReference type="Proteomes" id="UP000051487">
    <property type="component" value="Unassembled WGS sequence"/>
</dbReference>
<reference evidence="4" key="2">
    <citation type="journal article" date="2020" name="bioRxiv">
        <title>Genomic and phenotypic heterogeneity of clinical isolates of the human pathogens Aspergillus fumigatus, Aspergillus lentulus and Aspergillus fumigatiaffinis.</title>
        <authorList>
            <person name="dos Santos R.A.C."/>
            <person name="Steenwyk J.L."/>
            <person name="Rivero-Menendez O."/>
            <person name="Mead M.E."/>
            <person name="Silva L.P."/>
            <person name="Bastos R.W."/>
            <person name="Alastruey-Izquierdo A."/>
            <person name="Goldman G.H."/>
            <person name="Rokas A."/>
        </authorList>
    </citation>
    <scope>NUCLEOTIDE SEQUENCE</scope>
    <source>
        <strain evidence="4">CNM-CM8927</strain>
    </source>
</reference>
<name>A0AAN6BN58_ASPLE</name>
<protein>
    <submittedName>
        <fullName evidence="4">Uncharacterized protein</fullName>
    </submittedName>
</protein>
<dbReference type="Proteomes" id="UP000649114">
    <property type="component" value="Unassembled WGS sequence"/>
</dbReference>
<dbReference type="AlphaFoldDB" id="A0AAN6BN58"/>
<gene>
    <name evidence="2" type="ORF">ALT_7165</name>
    <name evidence="4" type="ORF">CNMCM8927_000036</name>
    <name evidence="3" type="ORF">IFM60648_08749</name>
</gene>
<evidence type="ECO:0000313" key="3">
    <source>
        <dbReference type="EMBL" id="GFF89501.1"/>
    </source>
</evidence>
<evidence type="ECO:0000313" key="2">
    <source>
        <dbReference type="EMBL" id="GAQ09844.1"/>
    </source>
</evidence>
<reference evidence="3 6" key="3">
    <citation type="submission" date="2020-01" db="EMBL/GenBank/DDBJ databases">
        <title>Draft genome sequence of Aspergillus lentulus IFM 60648.</title>
        <authorList>
            <person name="Takahashi H."/>
            <person name="Yaguchi T."/>
        </authorList>
    </citation>
    <scope>NUCLEOTIDE SEQUENCE [LARGE SCALE GENOMIC DNA]</scope>
    <source>
        <strain evidence="3 6">IFM 60648</strain>
    </source>
</reference>
<reference evidence="2 5" key="1">
    <citation type="submission" date="2015-11" db="EMBL/GenBank/DDBJ databases">
        <title>Aspergillus lentulus strain IFM 54703T.</title>
        <authorList>
            <person name="Kusuya Y."/>
            <person name="Sakai K."/>
            <person name="Kamei K."/>
            <person name="Takahashi H."/>
            <person name="Yaguchi T."/>
        </authorList>
    </citation>
    <scope>NUCLEOTIDE SEQUENCE [LARGE SCALE GENOMIC DNA]</scope>
    <source>
        <strain evidence="2 5">IFM 54703</strain>
    </source>
</reference>
<evidence type="ECO:0000313" key="6">
    <source>
        <dbReference type="Proteomes" id="UP000465220"/>
    </source>
</evidence>
<reference evidence="4" key="4">
    <citation type="submission" date="2020-04" db="EMBL/GenBank/DDBJ databases">
        <authorList>
            <person name="Santos R.A.C."/>
            <person name="Steenwyk J.L."/>
            <person name="Rivero-Menendez O."/>
            <person name="Mead M.E."/>
            <person name="Silva L.P."/>
            <person name="Bastos R.W."/>
            <person name="Alastruey-Izquierdo A."/>
            <person name="Goldman G.H."/>
            <person name="Rokas A."/>
        </authorList>
    </citation>
    <scope>NUCLEOTIDE SEQUENCE</scope>
    <source>
        <strain evidence="4">CNM-CM8927</strain>
    </source>
</reference>
<sequence length="82" mass="9163">MFSPAKCTMLIQGHIEMLSDKVKDQQLSENDGFTDFAKNDPSSKNKKNQDSNLKITIHLDLVAEVDIKIKAQLYGDIVIGLL</sequence>
<dbReference type="EMBL" id="BCLY01000012">
    <property type="protein sequence ID" value="GAQ09844.1"/>
    <property type="molecule type" value="Genomic_DNA"/>
</dbReference>
<evidence type="ECO:0000256" key="1">
    <source>
        <dbReference type="SAM" id="MobiDB-lite"/>
    </source>
</evidence>
<organism evidence="4 7">
    <name type="scientific">Aspergillus lentulus</name>
    <dbReference type="NCBI Taxonomy" id="293939"/>
    <lineage>
        <taxon>Eukaryota</taxon>
        <taxon>Fungi</taxon>
        <taxon>Dikarya</taxon>
        <taxon>Ascomycota</taxon>
        <taxon>Pezizomycotina</taxon>
        <taxon>Eurotiomycetes</taxon>
        <taxon>Eurotiomycetidae</taxon>
        <taxon>Eurotiales</taxon>
        <taxon>Aspergillaceae</taxon>
        <taxon>Aspergillus</taxon>
        <taxon>Aspergillus subgen. Fumigati</taxon>
    </lineage>
</organism>